<sequence>MFILQQFLRQDEKRVMINCCLALIALRNSMVSAKGGGYSGGGGSTSSGGYYGGGYGSYGSSSDGDSTSGLVIGISVAVAVGAFFVCSTLSSTAQNQKAWNAAFLEAQKDVMEPVTDVTRSSTNYHLKSFTEGTFVASYNDSSYQNGNTEVSSNGTLKFKRGDSASPPAGGTSISAKTRSIVGNGTDRDGDFVISNGKVSLDTGKAYWVEKAKGSNIKSLVTGKFSWSQSSKCIIFAGSFRCTNGAKGKFSEFKVLTQDEELTSVAGAFVAEVEPRVESASVPPMATAVPLESFGAAAVTTDIPSIFVQPSSKPSASHPELSATVEPIAHSRPSAPVDETRSSIPDDSFDDVSV</sequence>
<dbReference type="AlphaFoldDB" id="A0A9N8F0R4"/>
<accession>A0A9N8F0R4</accession>
<proteinExistence type="predicted"/>
<evidence type="ECO:0000256" key="1">
    <source>
        <dbReference type="SAM" id="MobiDB-lite"/>
    </source>
</evidence>
<feature type="region of interest" description="Disordered" evidence="1">
    <location>
        <begin position="308"/>
        <end position="353"/>
    </location>
</feature>
<feature type="region of interest" description="Disordered" evidence="1">
    <location>
        <begin position="157"/>
        <end position="176"/>
    </location>
</feature>
<organism evidence="2 3">
    <name type="scientific">Seminavis robusta</name>
    <dbReference type="NCBI Taxonomy" id="568900"/>
    <lineage>
        <taxon>Eukaryota</taxon>
        <taxon>Sar</taxon>
        <taxon>Stramenopiles</taxon>
        <taxon>Ochrophyta</taxon>
        <taxon>Bacillariophyta</taxon>
        <taxon>Bacillariophyceae</taxon>
        <taxon>Bacillariophycidae</taxon>
        <taxon>Naviculales</taxon>
        <taxon>Naviculaceae</taxon>
        <taxon>Seminavis</taxon>
    </lineage>
</organism>
<gene>
    <name evidence="2" type="ORF">SEMRO_2870_G339090.1</name>
</gene>
<protein>
    <submittedName>
        <fullName evidence="2">Uncharacterized protein</fullName>
    </submittedName>
</protein>
<name>A0A9N8F0R4_9STRA</name>
<dbReference type="Proteomes" id="UP001153069">
    <property type="component" value="Unassembled WGS sequence"/>
</dbReference>
<comment type="caution">
    <text evidence="2">The sequence shown here is derived from an EMBL/GenBank/DDBJ whole genome shotgun (WGS) entry which is preliminary data.</text>
</comment>
<reference evidence="2" key="1">
    <citation type="submission" date="2020-06" db="EMBL/GenBank/DDBJ databases">
        <authorList>
            <consortium name="Plant Systems Biology data submission"/>
        </authorList>
    </citation>
    <scope>NUCLEOTIDE SEQUENCE</scope>
    <source>
        <strain evidence="2">D6</strain>
    </source>
</reference>
<evidence type="ECO:0000313" key="2">
    <source>
        <dbReference type="EMBL" id="CAB9530418.1"/>
    </source>
</evidence>
<dbReference type="EMBL" id="CAICTM010002868">
    <property type="protein sequence ID" value="CAB9530418.1"/>
    <property type="molecule type" value="Genomic_DNA"/>
</dbReference>
<keyword evidence="3" id="KW-1185">Reference proteome</keyword>
<evidence type="ECO:0000313" key="3">
    <source>
        <dbReference type="Proteomes" id="UP001153069"/>
    </source>
</evidence>